<dbReference type="VEuPathDB" id="FungiDB:An16g02320"/>
<feature type="compositionally biased region" description="Polar residues" evidence="1">
    <location>
        <begin position="176"/>
        <end position="187"/>
    </location>
</feature>
<dbReference type="VEuPathDB" id="FungiDB:M747DRAFT_319164"/>
<feature type="compositionally biased region" description="Polar residues" evidence="1">
    <location>
        <begin position="599"/>
        <end position="611"/>
    </location>
</feature>
<dbReference type="OrthoDB" id="2015447at2759"/>
<feature type="compositionally biased region" description="Low complexity" evidence="1">
    <location>
        <begin position="201"/>
        <end position="215"/>
    </location>
</feature>
<dbReference type="VEuPathDB" id="FungiDB:An11g02680"/>
<proteinExistence type="predicted"/>
<gene>
    <name evidence="2" type="ORF">ABL_04816</name>
</gene>
<feature type="region of interest" description="Disordered" evidence="1">
    <location>
        <begin position="305"/>
        <end position="404"/>
    </location>
</feature>
<dbReference type="VEuPathDB" id="FungiDB:M747DRAFT_354840"/>
<dbReference type="CDD" id="cd12148">
    <property type="entry name" value="fungal_TF_MHR"/>
    <property type="match status" value="1"/>
</dbReference>
<dbReference type="Pfam" id="PF11951">
    <property type="entry name" value="Fungal_trans_2"/>
    <property type="match status" value="1"/>
</dbReference>
<organism evidence="2 3">
    <name type="scientific">Aspergillus niger</name>
    <dbReference type="NCBI Taxonomy" id="5061"/>
    <lineage>
        <taxon>Eukaryota</taxon>
        <taxon>Fungi</taxon>
        <taxon>Dikarya</taxon>
        <taxon>Ascomycota</taxon>
        <taxon>Pezizomycotina</taxon>
        <taxon>Eurotiomycetes</taxon>
        <taxon>Eurotiomycetidae</taxon>
        <taxon>Eurotiales</taxon>
        <taxon>Aspergillaceae</taxon>
        <taxon>Aspergillus</taxon>
        <taxon>Aspergillus subgen. Circumdati</taxon>
    </lineage>
</organism>
<dbReference type="Pfam" id="PF03525">
    <property type="entry name" value="Meiotic_rec114"/>
    <property type="match status" value="1"/>
</dbReference>
<sequence>MMQSLAQHPPDSTVLTRLSLAKFSHTTTSLTHRGPLNWSHIMGNGDMTAIFERRTMTSFTPDRVLLKVLRVHESLEEIDLTHFIIEAESITQSSQHAVSKPIFAVVVKPPCLAVKYPRGNTVRRFQIKFTFDSDYYTALSILRELGCPVSEPSVGNMRKLTSSQWNSGSIEVTSMSREPPYSLSSMPGPSEPVGASSLQRSSTTGASGSSSSVTACNSLPSTSWSTAQTSDTTRAKGSKDQVSLATAHTPFQYTPAVGQKGVASSDIITSRPFTSSAAERLLKPEINIPPRRVLPWSNTSKRANAMTKTPPAVPYATVTSGTSSNIATDTTQNSQIPTKRSQIAHSDQMQMQTQTRPATSGERTTMPRLRLLPPKLPNARNDRQKPHLESGPNISAHTGPHNQPPCLKEANPPVIPSCPSITSNLQAERAEASKLSTGKQGEAQQAKILDALTTADLSSYISNPTEERMASLETWICNQLEDDGFLELCRDVEGIWQRIANQKWLKNNRNPKYTVFGIGVRNHDRPQFASGFFLLVLALAQEALFVNVSEVASLSVETPIEVLGDASPTRAAGDFPGPATESRTAEIQPHRDNSKEDQGQSPCSSTPTDDGQLQLADGDAFYEWSSQVATTTIESSPMAAPDLPNITTYMPPSVLYNDIWQRFGPVLQRYNMEFCTIPLTFDLQMNPFRYHKTIVPEPMFLVHAVMALAGHHVKSQSTDDHHYTALKLFRESLDASSNVEDGSSMLDAIMILFSFDETQSTLGYWSTHLKGAYGLIEACGGIEAWTTSARADAQIGLLLWWDAIISLLSREDCVFPHAYVEAILSNPDDRKWNFFDLCGCPHSVVTLLMQVVRLSAEKRQSSSMRYVTFDTTMIAQLEQALESWHHIPPAALAFGSSEEDIQKDQDCMHCSEAWRHGLILYIYRVFRWKPGSPIPTHVVRWARIVVDHVVACRDESMVARQALLPLFFAGCELRDRSVRQKILQFCSVWNDRTRYQMFGSTIPLLEEVWAEQEAKGFENVWWGHVVDRKHTVSCYPLQMRLCFG</sequence>
<dbReference type="EMBL" id="BCMY01000007">
    <property type="protein sequence ID" value="GAQ42155.1"/>
    <property type="molecule type" value="Genomic_DNA"/>
</dbReference>
<evidence type="ECO:0000313" key="3">
    <source>
        <dbReference type="Proteomes" id="UP000068243"/>
    </source>
</evidence>
<protein>
    <submittedName>
        <fullName evidence="2">Pc12g00390</fullName>
    </submittedName>
</protein>
<feature type="region of interest" description="Disordered" evidence="1">
    <location>
        <begin position="565"/>
        <end position="612"/>
    </location>
</feature>
<name>A0A117E078_ASPNG</name>
<dbReference type="InterPro" id="IPR004354">
    <property type="entry name" value="Meiotic_Rec114"/>
</dbReference>
<evidence type="ECO:0000256" key="1">
    <source>
        <dbReference type="SAM" id="MobiDB-lite"/>
    </source>
</evidence>
<evidence type="ECO:0000313" key="2">
    <source>
        <dbReference type="EMBL" id="GAQ42155.1"/>
    </source>
</evidence>
<reference evidence="3" key="1">
    <citation type="journal article" date="2016" name="Genome Announc.">
        <title>Draft genome sequence of Aspergillus niger strain An76.</title>
        <authorList>
            <person name="Gong W."/>
            <person name="Cheng Z."/>
            <person name="Zhang H."/>
            <person name="Liu L."/>
            <person name="Gao P."/>
            <person name="Wang L."/>
        </authorList>
    </citation>
    <scope>NUCLEOTIDE SEQUENCE [LARGE SCALE GENOMIC DNA]</scope>
    <source>
        <strain evidence="3">An76</strain>
    </source>
</reference>
<feature type="compositionally biased region" description="Polar residues" evidence="1">
    <location>
        <begin position="317"/>
        <end position="363"/>
    </location>
</feature>
<dbReference type="VEuPathDB" id="FungiDB:ASPNIDRAFT2_1138838"/>
<comment type="caution">
    <text evidence="2">The sequence shown here is derived from an EMBL/GenBank/DDBJ whole genome shotgun (WGS) entry which is preliminary data.</text>
</comment>
<feature type="region of interest" description="Disordered" evidence="1">
    <location>
        <begin position="176"/>
        <end position="243"/>
    </location>
</feature>
<feature type="compositionally biased region" description="Basic and acidic residues" evidence="1">
    <location>
        <begin position="588"/>
        <end position="598"/>
    </location>
</feature>
<dbReference type="InterPro" id="IPR021858">
    <property type="entry name" value="Fun_TF"/>
</dbReference>
<dbReference type="AlphaFoldDB" id="A0A117E078"/>
<dbReference type="VEuPathDB" id="FungiDB:ATCC64974_73310"/>
<dbReference type="Proteomes" id="UP000068243">
    <property type="component" value="Unassembled WGS sequence"/>
</dbReference>
<accession>A0A117E078</accession>
<dbReference type="GO" id="GO:0007131">
    <property type="term" value="P:reciprocal meiotic recombination"/>
    <property type="evidence" value="ECO:0007669"/>
    <property type="project" value="InterPro"/>
</dbReference>
<feature type="compositionally biased region" description="Polar residues" evidence="1">
    <location>
        <begin position="216"/>
        <end position="232"/>
    </location>
</feature>
<dbReference type="VEuPathDB" id="FungiDB:ASPNIDRAFT2_1123997"/>